<accession>A0AAD9A7V4</accession>
<evidence type="ECO:0008006" key="5">
    <source>
        <dbReference type="Google" id="ProtNLM"/>
    </source>
</evidence>
<evidence type="ECO:0000256" key="1">
    <source>
        <dbReference type="PROSITE-ProRule" id="PRU00023"/>
    </source>
</evidence>
<dbReference type="SUPFAM" id="SSF48403">
    <property type="entry name" value="Ankyrin repeat"/>
    <property type="match status" value="1"/>
</dbReference>
<dbReference type="Proteomes" id="UP001243330">
    <property type="component" value="Unassembled WGS sequence"/>
</dbReference>
<dbReference type="InterPro" id="IPR002110">
    <property type="entry name" value="Ankyrin_rpt"/>
</dbReference>
<feature type="repeat" description="ANK" evidence="1">
    <location>
        <begin position="284"/>
        <end position="316"/>
    </location>
</feature>
<keyword evidence="4" id="KW-1185">Reference proteome</keyword>
<gene>
    <name evidence="3" type="ORF">CCHR01_16779</name>
</gene>
<organism evidence="3 4">
    <name type="scientific">Colletotrichum chrysophilum</name>
    <dbReference type="NCBI Taxonomy" id="1836956"/>
    <lineage>
        <taxon>Eukaryota</taxon>
        <taxon>Fungi</taxon>
        <taxon>Dikarya</taxon>
        <taxon>Ascomycota</taxon>
        <taxon>Pezizomycotina</taxon>
        <taxon>Sordariomycetes</taxon>
        <taxon>Hypocreomycetidae</taxon>
        <taxon>Glomerellales</taxon>
        <taxon>Glomerellaceae</taxon>
        <taxon>Colletotrichum</taxon>
        <taxon>Colletotrichum gloeosporioides species complex</taxon>
    </lineage>
</organism>
<protein>
    <recommendedName>
        <fullName evidence="5">Ankyrin repeat protein</fullName>
    </recommendedName>
</protein>
<comment type="caution">
    <text evidence="3">The sequence shown here is derived from an EMBL/GenBank/DDBJ whole genome shotgun (WGS) entry which is preliminary data.</text>
</comment>
<proteinExistence type="predicted"/>
<dbReference type="SMART" id="SM00248">
    <property type="entry name" value="ANK"/>
    <property type="match status" value="2"/>
</dbReference>
<dbReference type="InterPro" id="IPR036770">
    <property type="entry name" value="Ankyrin_rpt-contain_sf"/>
</dbReference>
<feature type="region of interest" description="Disordered" evidence="2">
    <location>
        <begin position="44"/>
        <end position="63"/>
    </location>
</feature>
<name>A0AAD9A7V4_9PEZI</name>
<evidence type="ECO:0000256" key="2">
    <source>
        <dbReference type="SAM" id="MobiDB-lite"/>
    </source>
</evidence>
<keyword evidence="1" id="KW-0040">ANK repeat</keyword>
<evidence type="ECO:0000313" key="4">
    <source>
        <dbReference type="Proteomes" id="UP001243330"/>
    </source>
</evidence>
<evidence type="ECO:0000313" key="3">
    <source>
        <dbReference type="EMBL" id="KAK1840604.1"/>
    </source>
</evidence>
<dbReference type="Gene3D" id="1.25.40.20">
    <property type="entry name" value="Ankyrin repeat-containing domain"/>
    <property type="match status" value="1"/>
</dbReference>
<sequence>MSQHDECSNALEMSINGPVHGTDWFAQPWSPTDSTASTLVESPIETDQIPGGLRAETPPPGSQLPPFNDPEDGSGLVVVSPANSWCSEYSTASTISESAQDDLLIAIDTDDLMSVEHLGLLGVALSADNSPKLYEACLKGPRMIDALSVHPRNDFTGRIPSYGDDLIFHMVLRTPARAFRKETIGDVEMQTASDCLHKAGVIRHLLMKGVDLCLRDRIGDTILHTGDIDATDLDVETEGYYFMSLFLDPDEKYYFGSEARDACLSMINLQNTGWTNSEGLKRQYFHTPLGVAILYNNLKCARLLLQNGADLTISGEWQQPPIFFAVRNDRPPAVELLLGYGAPVTEATYSEVRSEDVRSLLTKHEAT</sequence>
<dbReference type="PROSITE" id="PS50088">
    <property type="entry name" value="ANK_REPEAT"/>
    <property type="match status" value="1"/>
</dbReference>
<reference evidence="3" key="1">
    <citation type="submission" date="2023-01" db="EMBL/GenBank/DDBJ databases">
        <title>Colletotrichum chrysophilum M932 genome sequence.</title>
        <authorList>
            <person name="Baroncelli R."/>
        </authorList>
    </citation>
    <scope>NUCLEOTIDE SEQUENCE</scope>
    <source>
        <strain evidence="3">M932</strain>
    </source>
</reference>
<dbReference type="EMBL" id="JAQOWY010000547">
    <property type="protein sequence ID" value="KAK1840604.1"/>
    <property type="molecule type" value="Genomic_DNA"/>
</dbReference>
<dbReference type="AlphaFoldDB" id="A0AAD9A7V4"/>
<dbReference type="Pfam" id="PF13637">
    <property type="entry name" value="Ank_4"/>
    <property type="match status" value="1"/>
</dbReference>